<evidence type="ECO:0008006" key="4">
    <source>
        <dbReference type="Google" id="ProtNLM"/>
    </source>
</evidence>
<dbReference type="InterPro" id="IPR016875">
    <property type="entry name" value="UCP028200"/>
</dbReference>
<keyword evidence="1" id="KW-0472">Membrane</keyword>
<evidence type="ECO:0000256" key="1">
    <source>
        <dbReference type="SAM" id="Phobius"/>
    </source>
</evidence>
<dbReference type="EMBL" id="FWPT01000003">
    <property type="protein sequence ID" value="SMA41422.1"/>
    <property type="molecule type" value="Genomic_DNA"/>
</dbReference>
<protein>
    <recommendedName>
        <fullName evidence="4">Lipoprotein</fullName>
    </recommendedName>
</protein>
<dbReference type="AlphaFoldDB" id="A0A1X7AGV7"/>
<gene>
    <name evidence="2" type="ORF">EHSB41UT_01246</name>
</gene>
<accession>A0A1X7AGV7</accession>
<dbReference type="PROSITE" id="PS51257">
    <property type="entry name" value="PROKAR_LIPOPROTEIN"/>
    <property type="match status" value="1"/>
</dbReference>
<evidence type="ECO:0000313" key="3">
    <source>
        <dbReference type="Proteomes" id="UP000196573"/>
    </source>
</evidence>
<feature type="transmembrane region" description="Helical" evidence="1">
    <location>
        <begin position="12"/>
        <end position="31"/>
    </location>
</feature>
<name>A0A1X7AGV7_9GAMM</name>
<evidence type="ECO:0000313" key="2">
    <source>
        <dbReference type="EMBL" id="SMA41422.1"/>
    </source>
</evidence>
<proteinExistence type="predicted"/>
<dbReference type="RefSeq" id="WP_133060419.1">
    <property type="nucleotide sequence ID" value="NZ_CBCSCN010000009.1"/>
</dbReference>
<sequence length="286" mass="33875">MPTHLPKGSLRALLFSLTLIVIAGCTGRLLYNNIDWILLKAIDDFITLNEQQEKLITKRIQPLKVWIENNEVPAYENLLQQLLSLNKESLTIDTLSELQNQIQERYNSILSRLSPDLIAISQTLTEEQKQEFLERLTERHQERDKEYANKSERQIRSQLCDRTEESVTDWIGSINREQQIIVKHFCEGMQLTTKEWQEYRQRLREQTQALLTIPPASTDFEKQLNVLLMERETLYSPALKKKNSHNRELAMTAIVELGQTLSEDQWQHFYRRIEKWQKLLADFRQH</sequence>
<organism evidence="2 3">
    <name type="scientific">Parendozoicomonas haliclonae</name>
    <dbReference type="NCBI Taxonomy" id="1960125"/>
    <lineage>
        <taxon>Bacteria</taxon>
        <taxon>Pseudomonadati</taxon>
        <taxon>Pseudomonadota</taxon>
        <taxon>Gammaproteobacteria</taxon>
        <taxon>Oceanospirillales</taxon>
        <taxon>Endozoicomonadaceae</taxon>
        <taxon>Parendozoicomonas</taxon>
    </lineage>
</organism>
<keyword evidence="3" id="KW-1185">Reference proteome</keyword>
<dbReference type="PIRSF" id="PIRSF028200">
    <property type="entry name" value="UCP028200"/>
    <property type="match status" value="1"/>
</dbReference>
<keyword evidence="1" id="KW-1133">Transmembrane helix</keyword>
<keyword evidence="1" id="KW-0812">Transmembrane</keyword>
<reference evidence="2 3" key="1">
    <citation type="submission" date="2017-03" db="EMBL/GenBank/DDBJ databases">
        <authorList>
            <person name="Afonso C.L."/>
            <person name="Miller P.J."/>
            <person name="Scott M.A."/>
            <person name="Spackman E."/>
            <person name="Goraichik I."/>
            <person name="Dimitrov K.M."/>
            <person name="Suarez D.L."/>
            <person name="Swayne D.E."/>
        </authorList>
    </citation>
    <scope>NUCLEOTIDE SEQUENCE [LARGE SCALE GENOMIC DNA]</scope>
    <source>
        <strain evidence="2">SB41UT1</strain>
    </source>
</reference>
<dbReference type="Proteomes" id="UP000196573">
    <property type="component" value="Unassembled WGS sequence"/>
</dbReference>
<dbReference type="OrthoDB" id="5767052at2"/>
<dbReference type="Pfam" id="PF19795">
    <property type="entry name" value="DUF6279"/>
    <property type="match status" value="1"/>
</dbReference>